<accession>A0A1L9U6X1</accession>
<evidence type="ECO:0000313" key="3">
    <source>
        <dbReference type="EMBL" id="OJJ67417.1"/>
    </source>
</evidence>
<feature type="coiled-coil region" evidence="1">
    <location>
        <begin position="224"/>
        <end position="251"/>
    </location>
</feature>
<keyword evidence="2" id="KW-0472">Membrane</keyword>
<sequence length="417" mass="44752">MATTTVPPPTYVAGDSPPSYEEVANKVNQLVGSDPTPQKYLDVATSLTEAERTVLSDGAEANNPIKTEDDKKKLSLGAAKTMSREDTIAKMQEDASAASAAVVAIDGSFTALQVKIAEIDQLEQTDFLVQLNDNKSKYNDVLTTSRKLAADISQYGSSFDKLIIPLCSDESLTVEQRLEQIEKFIARAEGFRAQGEQLNKDFDALVNDFIVFKAQFGQWGKDKQGELRQDIADLLADISDLNDKLAKLRISLLALGVGLGVGLAAAGIGLALSGPVAPFILIGGLIFAGATAAAVAGIAISMGIIQNEIDAKNQQIKDKNAEIDAIDQARTGLETLGDEQFTVFQQNVKVLQSYWTVVQADAEEIKGWLQSGADMAWLIDVAMQNAPDYMKDALNEAVSVYASLGKYMDAYAKGIAI</sequence>
<dbReference type="SUPFAM" id="SSF58100">
    <property type="entry name" value="Bacterial hemolysins"/>
    <property type="match status" value="1"/>
</dbReference>
<proteinExistence type="predicted"/>
<evidence type="ECO:0000256" key="2">
    <source>
        <dbReference type="SAM" id="Phobius"/>
    </source>
</evidence>
<dbReference type="Gene3D" id="1.20.1170.10">
    <property type="match status" value="1"/>
</dbReference>
<keyword evidence="1" id="KW-0175">Coiled coil</keyword>
<dbReference type="OrthoDB" id="4961018at2759"/>
<dbReference type="EMBL" id="KV878694">
    <property type="protein sequence ID" value="OJJ67417.1"/>
    <property type="molecule type" value="Genomic_DNA"/>
</dbReference>
<feature type="transmembrane region" description="Helical" evidence="2">
    <location>
        <begin position="279"/>
        <end position="305"/>
    </location>
</feature>
<dbReference type="VEuPathDB" id="FungiDB:ASPBRDRAFT_34267"/>
<keyword evidence="2" id="KW-0812">Transmembrane</keyword>
<gene>
    <name evidence="3" type="ORF">ASPBRDRAFT_34267</name>
</gene>
<feature type="coiled-coil region" evidence="1">
    <location>
        <begin position="302"/>
        <end position="329"/>
    </location>
</feature>
<name>A0A1L9U6X1_ASPBC</name>
<feature type="transmembrane region" description="Helical" evidence="2">
    <location>
        <begin position="252"/>
        <end position="273"/>
    </location>
</feature>
<evidence type="ECO:0000256" key="1">
    <source>
        <dbReference type="SAM" id="Coils"/>
    </source>
</evidence>
<dbReference type="AlphaFoldDB" id="A0A1L9U6X1"/>
<dbReference type="RefSeq" id="XP_067474666.1">
    <property type="nucleotide sequence ID" value="XM_067623209.1"/>
</dbReference>
<dbReference type="OMA" id="DMYAKGQ"/>
<evidence type="ECO:0000313" key="4">
    <source>
        <dbReference type="Proteomes" id="UP000184499"/>
    </source>
</evidence>
<keyword evidence="2" id="KW-1133">Transmembrane helix</keyword>
<keyword evidence="4" id="KW-1185">Reference proteome</keyword>
<dbReference type="Proteomes" id="UP000184499">
    <property type="component" value="Unassembled WGS sequence"/>
</dbReference>
<reference evidence="4" key="1">
    <citation type="journal article" date="2017" name="Genome Biol.">
        <title>Comparative genomics reveals high biological diversity and specific adaptations in the industrially and medically important fungal genus Aspergillus.</title>
        <authorList>
            <person name="de Vries R.P."/>
            <person name="Riley R."/>
            <person name="Wiebenga A."/>
            <person name="Aguilar-Osorio G."/>
            <person name="Amillis S."/>
            <person name="Uchima C.A."/>
            <person name="Anderluh G."/>
            <person name="Asadollahi M."/>
            <person name="Askin M."/>
            <person name="Barry K."/>
            <person name="Battaglia E."/>
            <person name="Bayram O."/>
            <person name="Benocci T."/>
            <person name="Braus-Stromeyer S.A."/>
            <person name="Caldana C."/>
            <person name="Canovas D."/>
            <person name="Cerqueira G.C."/>
            <person name="Chen F."/>
            <person name="Chen W."/>
            <person name="Choi C."/>
            <person name="Clum A."/>
            <person name="Dos Santos R.A."/>
            <person name="Damasio A.R."/>
            <person name="Diallinas G."/>
            <person name="Emri T."/>
            <person name="Fekete E."/>
            <person name="Flipphi M."/>
            <person name="Freyberg S."/>
            <person name="Gallo A."/>
            <person name="Gournas C."/>
            <person name="Habgood R."/>
            <person name="Hainaut M."/>
            <person name="Harispe M.L."/>
            <person name="Henrissat B."/>
            <person name="Hilden K.S."/>
            <person name="Hope R."/>
            <person name="Hossain A."/>
            <person name="Karabika E."/>
            <person name="Karaffa L."/>
            <person name="Karanyi Z."/>
            <person name="Krasevec N."/>
            <person name="Kuo A."/>
            <person name="Kusch H."/>
            <person name="LaButti K."/>
            <person name="Lagendijk E.L."/>
            <person name="Lapidus A."/>
            <person name="Levasseur A."/>
            <person name="Lindquist E."/>
            <person name="Lipzen A."/>
            <person name="Logrieco A.F."/>
            <person name="MacCabe A."/>
            <person name="Maekelae M.R."/>
            <person name="Malavazi I."/>
            <person name="Melin P."/>
            <person name="Meyer V."/>
            <person name="Mielnichuk N."/>
            <person name="Miskei M."/>
            <person name="Molnar A.P."/>
            <person name="Mule G."/>
            <person name="Ngan C.Y."/>
            <person name="Orejas M."/>
            <person name="Orosz E."/>
            <person name="Ouedraogo J.P."/>
            <person name="Overkamp K.M."/>
            <person name="Park H.-S."/>
            <person name="Perrone G."/>
            <person name="Piumi F."/>
            <person name="Punt P.J."/>
            <person name="Ram A.F."/>
            <person name="Ramon A."/>
            <person name="Rauscher S."/>
            <person name="Record E."/>
            <person name="Riano-Pachon D.M."/>
            <person name="Robert V."/>
            <person name="Roehrig J."/>
            <person name="Ruller R."/>
            <person name="Salamov A."/>
            <person name="Salih N.S."/>
            <person name="Samson R.A."/>
            <person name="Sandor E."/>
            <person name="Sanguinetti M."/>
            <person name="Schuetze T."/>
            <person name="Sepcic K."/>
            <person name="Shelest E."/>
            <person name="Sherlock G."/>
            <person name="Sophianopoulou V."/>
            <person name="Squina F.M."/>
            <person name="Sun H."/>
            <person name="Susca A."/>
            <person name="Todd R.B."/>
            <person name="Tsang A."/>
            <person name="Unkles S.E."/>
            <person name="van de Wiele N."/>
            <person name="van Rossen-Uffink D."/>
            <person name="Oliveira J.V."/>
            <person name="Vesth T.C."/>
            <person name="Visser J."/>
            <person name="Yu J.-H."/>
            <person name="Zhou M."/>
            <person name="Andersen M.R."/>
            <person name="Archer D.B."/>
            <person name="Baker S.E."/>
            <person name="Benoit I."/>
            <person name="Brakhage A.A."/>
            <person name="Braus G.H."/>
            <person name="Fischer R."/>
            <person name="Frisvad J.C."/>
            <person name="Goldman G.H."/>
            <person name="Houbraken J."/>
            <person name="Oakley B."/>
            <person name="Pocsi I."/>
            <person name="Scazzocchio C."/>
            <person name="Seiboth B."/>
            <person name="vanKuyk P.A."/>
            <person name="Wortman J."/>
            <person name="Dyer P.S."/>
            <person name="Grigoriev I.V."/>
        </authorList>
    </citation>
    <scope>NUCLEOTIDE SEQUENCE [LARGE SCALE GENOMIC DNA]</scope>
    <source>
        <strain evidence="4">CBS 101740 / IMI 381727 / IBT 21946</strain>
    </source>
</reference>
<protein>
    <submittedName>
        <fullName evidence="3">Uncharacterized protein</fullName>
    </submittedName>
</protein>
<organism evidence="3 4">
    <name type="scientific">Aspergillus brasiliensis (strain CBS 101740 / IMI 381727 / IBT 21946)</name>
    <dbReference type="NCBI Taxonomy" id="767769"/>
    <lineage>
        <taxon>Eukaryota</taxon>
        <taxon>Fungi</taxon>
        <taxon>Dikarya</taxon>
        <taxon>Ascomycota</taxon>
        <taxon>Pezizomycotina</taxon>
        <taxon>Eurotiomycetes</taxon>
        <taxon>Eurotiomycetidae</taxon>
        <taxon>Eurotiales</taxon>
        <taxon>Aspergillaceae</taxon>
        <taxon>Aspergillus</taxon>
        <taxon>Aspergillus subgen. Circumdati</taxon>
    </lineage>
</organism>
<dbReference type="GeneID" id="93575697"/>